<dbReference type="GO" id="GO:0005524">
    <property type="term" value="F:ATP binding"/>
    <property type="evidence" value="ECO:0007669"/>
    <property type="project" value="UniProtKB-KW"/>
</dbReference>
<name>A0A850C335_9ACTN</name>
<dbReference type="Gene3D" id="3.40.50.300">
    <property type="entry name" value="P-loop containing nucleotide triphosphate hydrolases"/>
    <property type="match status" value="1"/>
</dbReference>
<evidence type="ECO:0000256" key="2">
    <source>
        <dbReference type="ARBA" id="ARBA00022741"/>
    </source>
</evidence>
<dbReference type="InterPro" id="IPR051120">
    <property type="entry name" value="ABC_AA/LPS_Transport"/>
</dbReference>
<dbReference type="Pfam" id="PF12399">
    <property type="entry name" value="BCA_ABC_TP_C"/>
    <property type="match status" value="1"/>
</dbReference>
<evidence type="ECO:0000259" key="4">
    <source>
        <dbReference type="Pfam" id="PF12399"/>
    </source>
</evidence>
<sequence>QRRLEIARALAAHPTLLILDEPAAGMNHVEALELAALIRGLADDGVTVLFIEHNVKMVLDACTRLVVLDFGEVIAEGEPREVAADPRVVEAYLGTEHEESEHV</sequence>
<proteinExistence type="predicted"/>
<dbReference type="AlphaFoldDB" id="A0A850C335"/>
<dbReference type="InterPro" id="IPR027417">
    <property type="entry name" value="P-loop_NTPase"/>
</dbReference>
<dbReference type="InterPro" id="IPR032823">
    <property type="entry name" value="BCA_ABC_TP_C"/>
</dbReference>
<evidence type="ECO:0000313" key="6">
    <source>
        <dbReference type="Proteomes" id="UP000574690"/>
    </source>
</evidence>
<dbReference type="SUPFAM" id="SSF52540">
    <property type="entry name" value="P-loop containing nucleoside triphosphate hydrolases"/>
    <property type="match status" value="1"/>
</dbReference>
<protein>
    <submittedName>
        <fullName evidence="5">ABC transporter ATP-binding protein</fullName>
    </submittedName>
</protein>
<evidence type="ECO:0000256" key="3">
    <source>
        <dbReference type="ARBA" id="ARBA00022840"/>
    </source>
</evidence>
<evidence type="ECO:0000256" key="1">
    <source>
        <dbReference type="ARBA" id="ARBA00022448"/>
    </source>
</evidence>
<organism evidence="5 6">
    <name type="scientific">Glycomyces artemisiae</name>
    <dbReference type="NCBI Taxonomy" id="1076443"/>
    <lineage>
        <taxon>Bacteria</taxon>
        <taxon>Bacillati</taxon>
        <taxon>Actinomycetota</taxon>
        <taxon>Actinomycetes</taxon>
        <taxon>Glycomycetales</taxon>
        <taxon>Glycomycetaceae</taxon>
        <taxon>Glycomyces</taxon>
    </lineage>
</organism>
<accession>A0A850C335</accession>
<feature type="domain" description="Branched-chain amino acid ATP-binding cassette transporter C-terminal" evidence="4">
    <location>
        <begin position="72"/>
        <end position="97"/>
    </location>
</feature>
<dbReference type="PANTHER" id="PTHR45772">
    <property type="entry name" value="CONSERVED COMPONENT OF ABC TRANSPORTER FOR NATURAL AMINO ACIDS-RELATED"/>
    <property type="match status" value="1"/>
</dbReference>
<dbReference type="EMBL" id="JABFXE010000408">
    <property type="protein sequence ID" value="NUQ88724.1"/>
    <property type="molecule type" value="Genomic_DNA"/>
</dbReference>
<keyword evidence="2" id="KW-0547">Nucleotide-binding</keyword>
<comment type="caution">
    <text evidence="5">The sequence shown here is derived from an EMBL/GenBank/DDBJ whole genome shotgun (WGS) entry which is preliminary data.</text>
</comment>
<reference evidence="5 6" key="1">
    <citation type="submission" date="2020-05" db="EMBL/GenBank/DDBJ databases">
        <title>DNA-SIP metagenomic assembled genomes.</title>
        <authorList>
            <person name="Yu J."/>
        </authorList>
    </citation>
    <scope>NUCLEOTIDE SEQUENCE [LARGE SCALE GENOMIC DNA]</scope>
    <source>
        <strain evidence="5">Bin5.27</strain>
    </source>
</reference>
<feature type="non-terminal residue" evidence="5">
    <location>
        <position position="1"/>
    </location>
</feature>
<dbReference type="Proteomes" id="UP000574690">
    <property type="component" value="Unassembled WGS sequence"/>
</dbReference>
<keyword evidence="3 5" id="KW-0067">ATP-binding</keyword>
<dbReference type="PANTHER" id="PTHR45772:SF9">
    <property type="entry name" value="CONSERVED COMPONENT OF ABC TRANSPORTER FOR NATURAL AMINO ACIDS"/>
    <property type="match status" value="1"/>
</dbReference>
<evidence type="ECO:0000313" key="5">
    <source>
        <dbReference type="EMBL" id="NUQ88724.1"/>
    </source>
</evidence>
<keyword evidence="1" id="KW-0813">Transport</keyword>
<gene>
    <name evidence="5" type="ORF">HOQ43_09715</name>
</gene>
<dbReference type="GO" id="GO:0005886">
    <property type="term" value="C:plasma membrane"/>
    <property type="evidence" value="ECO:0007669"/>
    <property type="project" value="TreeGrafter"/>
</dbReference>